<dbReference type="InterPro" id="IPR005754">
    <property type="entry name" value="Sortase"/>
</dbReference>
<keyword evidence="4" id="KW-0812">Transmembrane</keyword>
<dbReference type="EMBL" id="JACBZM010000001">
    <property type="protein sequence ID" value="NYI43614.1"/>
    <property type="molecule type" value="Genomic_DNA"/>
</dbReference>
<dbReference type="GO" id="GO:0016787">
    <property type="term" value="F:hydrolase activity"/>
    <property type="evidence" value="ECO:0007669"/>
    <property type="project" value="UniProtKB-KW"/>
</dbReference>
<dbReference type="InterPro" id="IPR053465">
    <property type="entry name" value="Sortase_Class_E"/>
</dbReference>
<dbReference type="Pfam" id="PF04203">
    <property type="entry name" value="Sortase"/>
    <property type="match status" value="1"/>
</dbReference>
<sequence>MSQVDAPDGPDEGATSDEGEGTVRVRRRRQRPGNGSGSTTAKPPVSTGRRVSFWLGCGLIAAGLAVLAWVAWQFWGTNWVSERRQGQVAISLRDGWADGQDVVRTDFGNASAILVIPRFGKDYEVPVLEGSSDEVLAAGVGHMENTADAGAEGNYVLAGHRVTHGEPFADFPKLEPGDEIFVMTRAATYTYVLDSGGEDLIIPFTKTWVLDPKPVNPDGGTQPPDTIDGDPNTHIITLLTCSEIFHTDNRSVAFGHLVESVPTNAS</sequence>
<evidence type="ECO:0000256" key="2">
    <source>
        <dbReference type="PIRSR" id="PIRSR605754-1"/>
    </source>
</evidence>
<keyword evidence="4" id="KW-1133">Transmembrane helix</keyword>
<keyword evidence="1 5" id="KW-0378">Hydrolase</keyword>
<evidence type="ECO:0000256" key="3">
    <source>
        <dbReference type="SAM" id="MobiDB-lite"/>
    </source>
</evidence>
<keyword evidence="4" id="KW-0472">Membrane</keyword>
<dbReference type="Gene3D" id="2.40.260.10">
    <property type="entry name" value="Sortase"/>
    <property type="match status" value="1"/>
</dbReference>
<organism evidence="5 6">
    <name type="scientific">Nocardioides aromaticivorans</name>
    <dbReference type="NCBI Taxonomy" id="200618"/>
    <lineage>
        <taxon>Bacteria</taxon>
        <taxon>Bacillati</taxon>
        <taxon>Actinomycetota</taxon>
        <taxon>Actinomycetes</taxon>
        <taxon>Propionibacteriales</taxon>
        <taxon>Nocardioidaceae</taxon>
        <taxon>Nocardioides</taxon>
    </lineage>
</organism>
<dbReference type="InterPro" id="IPR042003">
    <property type="entry name" value="Sortase_E"/>
</dbReference>
<proteinExistence type="predicted"/>
<evidence type="ECO:0000313" key="6">
    <source>
        <dbReference type="Proteomes" id="UP000562045"/>
    </source>
</evidence>
<protein>
    <submittedName>
        <fullName evidence="5">Sortase A</fullName>
        <ecNumber evidence="5">3.4.22.70</ecNumber>
    </submittedName>
</protein>
<name>A0A7Y9ZDV3_9ACTN</name>
<feature type="active site" description="Proton donor/acceptor" evidence="2">
    <location>
        <position position="160"/>
    </location>
</feature>
<evidence type="ECO:0000313" key="5">
    <source>
        <dbReference type="EMBL" id="NYI43614.1"/>
    </source>
</evidence>
<dbReference type="SUPFAM" id="SSF63817">
    <property type="entry name" value="Sortase"/>
    <property type="match status" value="1"/>
</dbReference>
<reference evidence="5 6" key="1">
    <citation type="submission" date="2020-07" db="EMBL/GenBank/DDBJ databases">
        <title>Sequencing the genomes of 1000 actinobacteria strains.</title>
        <authorList>
            <person name="Klenk H.-P."/>
        </authorList>
    </citation>
    <scope>NUCLEOTIDE SEQUENCE [LARGE SCALE GENOMIC DNA]</scope>
    <source>
        <strain evidence="5 6">DSM 15131</strain>
    </source>
</reference>
<feature type="region of interest" description="Disordered" evidence="3">
    <location>
        <begin position="1"/>
        <end position="45"/>
    </location>
</feature>
<feature type="active site" description="Acyl-thioester intermediate" evidence="2">
    <location>
        <position position="241"/>
    </location>
</feature>
<dbReference type="AlphaFoldDB" id="A0A7Y9ZDV3"/>
<evidence type="ECO:0000256" key="4">
    <source>
        <dbReference type="SAM" id="Phobius"/>
    </source>
</evidence>
<dbReference type="EC" id="3.4.22.70" evidence="5"/>
<comment type="caution">
    <text evidence="5">The sequence shown here is derived from an EMBL/GenBank/DDBJ whole genome shotgun (WGS) entry which is preliminary data.</text>
</comment>
<gene>
    <name evidence="5" type="ORF">BJ993_000694</name>
</gene>
<accession>A0A7Y9ZDV3</accession>
<feature type="transmembrane region" description="Helical" evidence="4">
    <location>
        <begin position="53"/>
        <end position="75"/>
    </location>
</feature>
<dbReference type="RefSeq" id="WP_179647750.1">
    <property type="nucleotide sequence ID" value="NZ_JACBZM010000001.1"/>
</dbReference>
<feature type="compositionally biased region" description="Acidic residues" evidence="3">
    <location>
        <begin position="8"/>
        <end position="20"/>
    </location>
</feature>
<dbReference type="NCBIfam" id="NF033747">
    <property type="entry name" value="class_E_sortase"/>
    <property type="match status" value="1"/>
</dbReference>
<dbReference type="Proteomes" id="UP000562045">
    <property type="component" value="Unassembled WGS sequence"/>
</dbReference>
<dbReference type="CDD" id="cd05830">
    <property type="entry name" value="Sortase_E"/>
    <property type="match status" value="1"/>
</dbReference>
<evidence type="ECO:0000256" key="1">
    <source>
        <dbReference type="ARBA" id="ARBA00022801"/>
    </source>
</evidence>
<dbReference type="InterPro" id="IPR023365">
    <property type="entry name" value="Sortase_dom-sf"/>
</dbReference>